<accession>A0A556TWA7</accession>
<keyword evidence="2" id="KW-1185">Reference proteome</keyword>
<reference evidence="1 2" key="1">
    <citation type="journal article" date="2019" name="Genome Biol. Evol.">
        <title>Whole-Genome Sequencing of the Giant Devil Catfish, Bagarius yarrelli.</title>
        <authorList>
            <person name="Jiang W."/>
            <person name="Lv Y."/>
            <person name="Cheng L."/>
            <person name="Yang K."/>
            <person name="Chao B."/>
            <person name="Wang X."/>
            <person name="Li Y."/>
            <person name="Pan X."/>
            <person name="You X."/>
            <person name="Zhang Y."/>
            <person name="Yang J."/>
            <person name="Li J."/>
            <person name="Zhang X."/>
            <person name="Liu S."/>
            <person name="Sun C."/>
            <person name="Yang J."/>
            <person name="Shi Q."/>
        </authorList>
    </citation>
    <scope>NUCLEOTIDE SEQUENCE [LARGE SCALE GENOMIC DNA]</scope>
    <source>
        <strain evidence="1">JWS20170419001</strain>
        <tissue evidence="1">Muscle</tissue>
    </source>
</reference>
<evidence type="ECO:0000313" key="1">
    <source>
        <dbReference type="EMBL" id="TSK92935.1"/>
    </source>
</evidence>
<protein>
    <submittedName>
        <fullName evidence="1">Uncharacterized protein</fullName>
    </submittedName>
</protein>
<organism evidence="1 2">
    <name type="scientific">Bagarius yarrelli</name>
    <name type="common">Goonch</name>
    <name type="synonym">Bagrus yarrelli</name>
    <dbReference type="NCBI Taxonomy" id="175774"/>
    <lineage>
        <taxon>Eukaryota</taxon>
        <taxon>Metazoa</taxon>
        <taxon>Chordata</taxon>
        <taxon>Craniata</taxon>
        <taxon>Vertebrata</taxon>
        <taxon>Euteleostomi</taxon>
        <taxon>Actinopterygii</taxon>
        <taxon>Neopterygii</taxon>
        <taxon>Teleostei</taxon>
        <taxon>Ostariophysi</taxon>
        <taxon>Siluriformes</taxon>
        <taxon>Sisoridae</taxon>
        <taxon>Sisorinae</taxon>
        <taxon>Bagarius</taxon>
    </lineage>
</organism>
<sequence>MQHSEKDVNVGDGFGPVNKSKLFHCSQPHSAQDGIINGNKYKAGMVYPVPEA</sequence>
<dbReference type="EMBL" id="VCAZ01000023">
    <property type="protein sequence ID" value="TSK92935.1"/>
    <property type="molecule type" value="Genomic_DNA"/>
</dbReference>
<comment type="caution">
    <text evidence="1">The sequence shown here is derived from an EMBL/GenBank/DDBJ whole genome shotgun (WGS) entry which is preliminary data.</text>
</comment>
<dbReference type="AlphaFoldDB" id="A0A556TWA7"/>
<proteinExistence type="predicted"/>
<name>A0A556TWA7_BAGYA</name>
<evidence type="ECO:0000313" key="2">
    <source>
        <dbReference type="Proteomes" id="UP000319801"/>
    </source>
</evidence>
<gene>
    <name evidence="1" type="ORF">Baya_5649</name>
</gene>
<dbReference type="Proteomes" id="UP000319801">
    <property type="component" value="Unassembled WGS sequence"/>
</dbReference>